<dbReference type="Gene3D" id="2.30.110.10">
    <property type="entry name" value="Electron Transport, Fmn-binding Protein, Chain A"/>
    <property type="match status" value="1"/>
</dbReference>
<keyword evidence="2" id="KW-1185">Reference proteome</keyword>
<dbReference type="EMBL" id="BAAAYX010000003">
    <property type="protein sequence ID" value="GAA3699194.1"/>
    <property type="molecule type" value="Genomic_DNA"/>
</dbReference>
<evidence type="ECO:0008006" key="3">
    <source>
        <dbReference type="Google" id="ProtNLM"/>
    </source>
</evidence>
<name>A0ABP7D4C0_9ACTN</name>
<evidence type="ECO:0000313" key="2">
    <source>
        <dbReference type="Proteomes" id="UP001500051"/>
    </source>
</evidence>
<dbReference type="Proteomes" id="UP001500051">
    <property type="component" value="Unassembled WGS sequence"/>
</dbReference>
<dbReference type="RefSeq" id="WP_344811652.1">
    <property type="nucleotide sequence ID" value="NZ_BAAAYX010000003.1"/>
</dbReference>
<reference evidence="2" key="1">
    <citation type="journal article" date="2019" name="Int. J. Syst. Evol. Microbiol.">
        <title>The Global Catalogue of Microorganisms (GCM) 10K type strain sequencing project: providing services to taxonomists for standard genome sequencing and annotation.</title>
        <authorList>
            <consortium name="The Broad Institute Genomics Platform"/>
            <consortium name="The Broad Institute Genome Sequencing Center for Infectious Disease"/>
            <person name="Wu L."/>
            <person name="Ma J."/>
        </authorList>
    </citation>
    <scope>NUCLEOTIDE SEQUENCE [LARGE SCALE GENOMIC DNA]</scope>
    <source>
        <strain evidence="2">JCM 16548</strain>
    </source>
</reference>
<gene>
    <name evidence="1" type="ORF">GCM10022204_14610</name>
</gene>
<comment type="caution">
    <text evidence="1">The sequence shown here is derived from an EMBL/GenBank/DDBJ whole genome shotgun (WGS) entry which is preliminary data.</text>
</comment>
<accession>A0ABP7D4C0</accession>
<protein>
    <recommendedName>
        <fullName evidence="3">Nitroimidazol reductase NimA, pyridoxamine 5'-phosphate oxidase superfamily</fullName>
    </recommendedName>
</protein>
<dbReference type="InterPro" id="IPR024747">
    <property type="entry name" value="Pyridox_Oxase-rel"/>
</dbReference>
<dbReference type="InterPro" id="IPR012349">
    <property type="entry name" value="Split_barrel_FMN-bd"/>
</dbReference>
<organism evidence="1 2">
    <name type="scientific">Microlunatus aurantiacus</name>
    <dbReference type="NCBI Taxonomy" id="446786"/>
    <lineage>
        <taxon>Bacteria</taxon>
        <taxon>Bacillati</taxon>
        <taxon>Actinomycetota</taxon>
        <taxon>Actinomycetes</taxon>
        <taxon>Propionibacteriales</taxon>
        <taxon>Propionibacteriaceae</taxon>
        <taxon>Microlunatus</taxon>
    </lineage>
</organism>
<proteinExistence type="predicted"/>
<sequence length="143" mass="15645">MTTHEDYWLAMSRGAKVVELDRAESLELLTGKKVGRLAFQHEGAPMIMPMNFAVTGERLVIRTLAYGAAARAVGSPVAFEVDDIDDFLEAGWSVVVTGTATLLTEAELSRLLEDAPHPWAEGPRTLFLGVPLDQVTGRRLLPR</sequence>
<dbReference type="Pfam" id="PF12900">
    <property type="entry name" value="Pyridox_ox_2"/>
    <property type="match status" value="1"/>
</dbReference>
<dbReference type="SUPFAM" id="SSF50475">
    <property type="entry name" value="FMN-binding split barrel"/>
    <property type="match status" value="1"/>
</dbReference>
<evidence type="ECO:0000313" key="1">
    <source>
        <dbReference type="EMBL" id="GAA3699194.1"/>
    </source>
</evidence>